<organism evidence="2 3">
    <name type="scientific">Anopheles maculatus</name>
    <dbReference type="NCBI Taxonomy" id="74869"/>
    <lineage>
        <taxon>Eukaryota</taxon>
        <taxon>Metazoa</taxon>
        <taxon>Ecdysozoa</taxon>
        <taxon>Arthropoda</taxon>
        <taxon>Hexapoda</taxon>
        <taxon>Insecta</taxon>
        <taxon>Pterygota</taxon>
        <taxon>Neoptera</taxon>
        <taxon>Endopterygota</taxon>
        <taxon>Diptera</taxon>
        <taxon>Nematocera</taxon>
        <taxon>Culicoidea</taxon>
        <taxon>Culicidae</taxon>
        <taxon>Anophelinae</taxon>
        <taxon>Anopheles</taxon>
        <taxon>Anopheles maculatus group</taxon>
    </lineage>
</organism>
<dbReference type="EnsemblMetazoa" id="AMAM009060-RA">
    <property type="protein sequence ID" value="AMAM009060-PA"/>
    <property type="gene ID" value="AMAM009060"/>
</dbReference>
<sequence>MPPGEDDRDRIITTGGGGEGGQRRWRSDSGSGGPLPAIGPSSFRAGVSSGNGGGNNSTATATADAASAHQNAINHQRAGSGGYAGPSHGDADNPISAKLNLTTSPSSERRRKKTNKQRIRKREDTHRPTVDATKLLQR</sequence>
<feature type="region of interest" description="Disordered" evidence="1">
    <location>
        <begin position="1"/>
        <end position="138"/>
    </location>
</feature>
<reference evidence="3" key="1">
    <citation type="submission" date="2013-09" db="EMBL/GenBank/DDBJ databases">
        <title>The Genome Sequence of Anopheles maculatus species B.</title>
        <authorList>
            <consortium name="The Broad Institute Genomics Platform"/>
            <person name="Neafsey D.E."/>
            <person name="Besansky N."/>
            <person name="Howell P."/>
            <person name="Walton C."/>
            <person name="Young S.K."/>
            <person name="Zeng Q."/>
            <person name="Gargeya S."/>
            <person name="Fitzgerald M."/>
            <person name="Haas B."/>
            <person name="Abouelleil A."/>
            <person name="Allen A.W."/>
            <person name="Alvarado L."/>
            <person name="Arachchi H.M."/>
            <person name="Berlin A.M."/>
            <person name="Chapman S.B."/>
            <person name="Gainer-Dewar J."/>
            <person name="Goldberg J."/>
            <person name="Griggs A."/>
            <person name="Gujja S."/>
            <person name="Hansen M."/>
            <person name="Howarth C."/>
            <person name="Imamovic A."/>
            <person name="Ireland A."/>
            <person name="Larimer J."/>
            <person name="McCowan C."/>
            <person name="Murphy C."/>
            <person name="Pearson M."/>
            <person name="Poon T.W."/>
            <person name="Priest M."/>
            <person name="Roberts A."/>
            <person name="Saif S."/>
            <person name="Shea T."/>
            <person name="Sisk P."/>
            <person name="Sykes S."/>
            <person name="Wortman J."/>
            <person name="Nusbaum C."/>
            <person name="Birren B."/>
        </authorList>
    </citation>
    <scope>NUCLEOTIDE SEQUENCE [LARGE SCALE GENOMIC DNA]</scope>
    <source>
        <strain evidence="3">maculatus3</strain>
    </source>
</reference>
<evidence type="ECO:0000256" key="1">
    <source>
        <dbReference type="SAM" id="MobiDB-lite"/>
    </source>
</evidence>
<dbReference type="AlphaFoldDB" id="A0A182SLC7"/>
<dbReference type="VEuPathDB" id="VectorBase:AMAM009060"/>
<reference evidence="2" key="2">
    <citation type="submission" date="2020-05" db="UniProtKB">
        <authorList>
            <consortium name="EnsemblMetazoa"/>
        </authorList>
    </citation>
    <scope>IDENTIFICATION</scope>
    <source>
        <strain evidence="2">maculatus3</strain>
    </source>
</reference>
<evidence type="ECO:0000313" key="2">
    <source>
        <dbReference type="EnsemblMetazoa" id="AMAM009060-PA"/>
    </source>
</evidence>
<name>A0A182SLC7_9DIPT</name>
<accession>A0A182SLC7</accession>
<evidence type="ECO:0000313" key="3">
    <source>
        <dbReference type="Proteomes" id="UP000075901"/>
    </source>
</evidence>
<feature type="compositionally biased region" description="Basic and acidic residues" evidence="1">
    <location>
        <begin position="1"/>
        <end position="11"/>
    </location>
</feature>
<protein>
    <submittedName>
        <fullName evidence="2">Uncharacterized protein</fullName>
    </submittedName>
</protein>
<feature type="compositionally biased region" description="Basic residues" evidence="1">
    <location>
        <begin position="109"/>
        <end position="120"/>
    </location>
</feature>
<keyword evidence="3" id="KW-1185">Reference proteome</keyword>
<dbReference type="Proteomes" id="UP000075901">
    <property type="component" value="Unassembled WGS sequence"/>
</dbReference>
<proteinExistence type="predicted"/>
<feature type="compositionally biased region" description="Low complexity" evidence="1">
    <location>
        <begin position="56"/>
        <end position="68"/>
    </location>
</feature>